<keyword evidence="4" id="KW-0804">Transcription</keyword>
<dbReference type="RefSeq" id="WP_128995469.1">
    <property type="nucleotide sequence ID" value="NZ_PDKN01000002.1"/>
</dbReference>
<evidence type="ECO:0000313" key="7">
    <source>
        <dbReference type="Proteomes" id="UP000290657"/>
    </source>
</evidence>
<dbReference type="FunFam" id="1.10.10.10:FF:000001">
    <property type="entry name" value="LysR family transcriptional regulator"/>
    <property type="match status" value="1"/>
</dbReference>
<dbReference type="Proteomes" id="UP000290657">
    <property type="component" value="Unassembled WGS sequence"/>
</dbReference>
<dbReference type="SUPFAM" id="SSF53850">
    <property type="entry name" value="Periplasmic binding protein-like II"/>
    <property type="match status" value="1"/>
</dbReference>
<name>A0A4Q0XRR4_9BACT</name>
<dbReference type="InterPro" id="IPR000847">
    <property type="entry name" value="LysR_HTH_N"/>
</dbReference>
<dbReference type="PROSITE" id="PS50931">
    <property type="entry name" value="HTH_LYSR"/>
    <property type="match status" value="1"/>
</dbReference>
<dbReference type="Pfam" id="PF00126">
    <property type="entry name" value="HTH_1"/>
    <property type="match status" value="1"/>
</dbReference>
<proteinExistence type="inferred from homology"/>
<keyword evidence="2" id="KW-0805">Transcription regulation</keyword>
<comment type="similarity">
    <text evidence="1">Belongs to the LysR transcriptional regulatory family.</text>
</comment>
<organism evidence="6 7">
    <name type="scientific">Candidatus Marinarcus aquaticus</name>
    <dbReference type="NCBI Taxonomy" id="2044504"/>
    <lineage>
        <taxon>Bacteria</taxon>
        <taxon>Pseudomonadati</taxon>
        <taxon>Campylobacterota</taxon>
        <taxon>Epsilonproteobacteria</taxon>
        <taxon>Campylobacterales</taxon>
        <taxon>Arcobacteraceae</taxon>
        <taxon>Candidatus Marinarcus</taxon>
    </lineage>
</organism>
<dbReference type="InterPro" id="IPR036390">
    <property type="entry name" value="WH_DNA-bd_sf"/>
</dbReference>
<dbReference type="AlphaFoldDB" id="A0A4Q0XRR4"/>
<evidence type="ECO:0000313" key="6">
    <source>
        <dbReference type="EMBL" id="RXJ60120.1"/>
    </source>
</evidence>
<accession>A0A4Q0XRR4</accession>
<reference evidence="6 7" key="1">
    <citation type="submission" date="2017-10" db="EMBL/GenBank/DDBJ databases">
        <title>Genomics of the genus Arcobacter.</title>
        <authorList>
            <person name="Perez-Cataluna A."/>
            <person name="Figueras M.J."/>
        </authorList>
    </citation>
    <scope>NUCLEOTIDE SEQUENCE [LARGE SCALE GENOMIC DNA]</scope>
    <source>
        <strain evidence="6 7">CECT 8987</strain>
    </source>
</reference>
<evidence type="ECO:0000256" key="2">
    <source>
        <dbReference type="ARBA" id="ARBA00023015"/>
    </source>
</evidence>
<sequence length="272" mass="31592">MDLNLVKVFIAVAHTKSISNGAKELGFTQSNVTLRIKQLEKSLGYELFHRTNRGVVLSFEGEKFYPYAIEIAKKVEEATQQMRNINHQELLKIGSTQSNATIRLIPIIEMLKKDFEDMKIEFTVDSSQELVNKLLNYEIDIAFINGNPYNKDIEILNSFKDEIYFIEPKDQTAQNYILSYKENCSYCLYLKEYVQRTKPENYKTIALQNYELMLGCVKAGYGVTLLSKKIVEKFGYLNDVKLTKVDSNLDSHLICRKDYLPMIEDYLRNIKI</sequence>
<gene>
    <name evidence="6" type="ORF">CRV04_03710</name>
</gene>
<evidence type="ECO:0000259" key="5">
    <source>
        <dbReference type="PROSITE" id="PS50931"/>
    </source>
</evidence>
<dbReference type="GO" id="GO:0000976">
    <property type="term" value="F:transcription cis-regulatory region binding"/>
    <property type="evidence" value="ECO:0007669"/>
    <property type="project" value="TreeGrafter"/>
</dbReference>
<keyword evidence="3" id="KW-0238">DNA-binding</keyword>
<dbReference type="PANTHER" id="PTHR30126">
    <property type="entry name" value="HTH-TYPE TRANSCRIPTIONAL REGULATOR"/>
    <property type="match status" value="1"/>
</dbReference>
<dbReference type="EMBL" id="PDKN01000002">
    <property type="protein sequence ID" value="RXJ60120.1"/>
    <property type="molecule type" value="Genomic_DNA"/>
</dbReference>
<dbReference type="Pfam" id="PF03466">
    <property type="entry name" value="LysR_substrate"/>
    <property type="match status" value="1"/>
</dbReference>
<evidence type="ECO:0000256" key="3">
    <source>
        <dbReference type="ARBA" id="ARBA00023125"/>
    </source>
</evidence>
<evidence type="ECO:0000256" key="4">
    <source>
        <dbReference type="ARBA" id="ARBA00023163"/>
    </source>
</evidence>
<dbReference type="PANTHER" id="PTHR30126:SF40">
    <property type="entry name" value="HTH-TYPE TRANSCRIPTIONAL REGULATOR GLTR"/>
    <property type="match status" value="1"/>
</dbReference>
<dbReference type="Gene3D" id="3.40.190.290">
    <property type="match status" value="1"/>
</dbReference>
<feature type="domain" description="HTH lysR-type" evidence="5">
    <location>
        <begin position="1"/>
        <end position="58"/>
    </location>
</feature>
<dbReference type="Gene3D" id="1.10.10.10">
    <property type="entry name" value="Winged helix-like DNA-binding domain superfamily/Winged helix DNA-binding domain"/>
    <property type="match status" value="1"/>
</dbReference>
<dbReference type="PRINTS" id="PR00039">
    <property type="entry name" value="HTHLYSR"/>
</dbReference>
<keyword evidence="7" id="KW-1185">Reference proteome</keyword>
<dbReference type="OrthoDB" id="5317428at2"/>
<dbReference type="InterPro" id="IPR036388">
    <property type="entry name" value="WH-like_DNA-bd_sf"/>
</dbReference>
<dbReference type="SUPFAM" id="SSF46785">
    <property type="entry name" value="Winged helix' DNA-binding domain"/>
    <property type="match status" value="1"/>
</dbReference>
<dbReference type="InterPro" id="IPR005119">
    <property type="entry name" value="LysR_subst-bd"/>
</dbReference>
<evidence type="ECO:0000256" key="1">
    <source>
        <dbReference type="ARBA" id="ARBA00009437"/>
    </source>
</evidence>
<protein>
    <submittedName>
        <fullName evidence="6">LysR family transcriptional regulator</fullName>
    </submittedName>
</protein>
<dbReference type="GO" id="GO:0003700">
    <property type="term" value="F:DNA-binding transcription factor activity"/>
    <property type="evidence" value="ECO:0007669"/>
    <property type="project" value="InterPro"/>
</dbReference>
<comment type="caution">
    <text evidence="6">The sequence shown here is derived from an EMBL/GenBank/DDBJ whole genome shotgun (WGS) entry which is preliminary data.</text>
</comment>